<evidence type="ECO:0000313" key="1">
    <source>
        <dbReference type="EMBL" id="KAK2942404.1"/>
    </source>
</evidence>
<comment type="caution">
    <text evidence="1">The sequence shown here is derived from an EMBL/GenBank/DDBJ whole genome shotgun (WGS) entry which is preliminary data.</text>
</comment>
<dbReference type="EMBL" id="JARBJD010000411">
    <property type="protein sequence ID" value="KAK2942404.1"/>
    <property type="molecule type" value="Genomic_DNA"/>
</dbReference>
<protein>
    <submittedName>
        <fullName evidence="1">Uncharacterized protein</fullName>
    </submittedName>
</protein>
<proteinExistence type="predicted"/>
<reference evidence="1 2" key="1">
    <citation type="journal article" date="2022" name="bioRxiv">
        <title>Genomics of Preaxostyla Flagellates Illuminates Evolutionary Transitions and the Path Towards Mitochondrial Loss.</title>
        <authorList>
            <person name="Novak L.V.F."/>
            <person name="Treitli S.C."/>
            <person name="Pyrih J."/>
            <person name="Halakuc P."/>
            <person name="Pipaliya S.V."/>
            <person name="Vacek V."/>
            <person name="Brzon O."/>
            <person name="Soukal P."/>
            <person name="Eme L."/>
            <person name="Dacks J.B."/>
            <person name="Karnkowska A."/>
            <person name="Elias M."/>
            <person name="Hampl V."/>
        </authorList>
    </citation>
    <scope>NUCLEOTIDE SEQUENCE [LARGE SCALE GENOMIC DNA]</scope>
    <source>
        <strain evidence="1">NAU3</strain>
        <tissue evidence="1">Gut</tissue>
    </source>
</reference>
<accession>A0ABQ9WSC5</accession>
<gene>
    <name evidence="1" type="ORF">BLNAU_22692</name>
</gene>
<evidence type="ECO:0000313" key="2">
    <source>
        <dbReference type="Proteomes" id="UP001281761"/>
    </source>
</evidence>
<sequence length="276" mass="30849">MGTNKILSNGGNMRNIDDCSANRDIFDPADASSSKEEEHEVALLHENIHWANRRIDTLPDFQRWLVLEDLNRDSDFTSTTDQPLVLFHNLTASLEEPTSDNQIAFAPTGRLLYQSQSNLADQGRTDLEAGRHATQVPVAAIQTIDGGQRSVRLLSDPKGLLCSKENSNSPHRRSDNRRTVIILFGTEHIGGIKQTHEAFDLIIRSTAAEIREEGLDHKYSPYNQRTGKEPPLKGRFNGRRSWASKRAAASVFFLNSLTEVATDWEQGNDITLKGQS</sequence>
<dbReference type="Proteomes" id="UP001281761">
    <property type="component" value="Unassembled WGS sequence"/>
</dbReference>
<keyword evidence="2" id="KW-1185">Reference proteome</keyword>
<organism evidence="1 2">
    <name type="scientific">Blattamonas nauphoetae</name>
    <dbReference type="NCBI Taxonomy" id="2049346"/>
    <lineage>
        <taxon>Eukaryota</taxon>
        <taxon>Metamonada</taxon>
        <taxon>Preaxostyla</taxon>
        <taxon>Oxymonadida</taxon>
        <taxon>Blattamonas</taxon>
    </lineage>
</organism>
<name>A0ABQ9WSC5_9EUKA</name>